<name>A0A2G5DMI5_AQUCA</name>
<dbReference type="InParanoid" id="A0A2G5DMI5"/>
<proteinExistence type="predicted"/>
<dbReference type="EMBL" id="KZ305034">
    <property type="protein sequence ID" value="PIA44721.1"/>
    <property type="molecule type" value="Genomic_DNA"/>
</dbReference>
<reference evidence="2 3" key="1">
    <citation type="submission" date="2017-09" db="EMBL/GenBank/DDBJ databases">
        <title>WGS assembly of Aquilegia coerulea Goldsmith.</title>
        <authorList>
            <person name="Hodges S."/>
            <person name="Kramer E."/>
            <person name="Nordborg M."/>
            <person name="Tomkins J."/>
            <person name="Borevitz J."/>
            <person name="Derieg N."/>
            <person name="Yan J."/>
            <person name="Mihaltcheva S."/>
            <person name="Hayes R.D."/>
            <person name="Rokhsar D."/>
        </authorList>
    </citation>
    <scope>NUCLEOTIDE SEQUENCE [LARGE SCALE GENOMIC DNA]</scope>
    <source>
        <strain evidence="3">cv. Goldsmith</strain>
    </source>
</reference>
<dbReference type="Pfam" id="PF03478">
    <property type="entry name" value="Beta-prop_KIB1-4"/>
    <property type="match status" value="1"/>
</dbReference>
<organism evidence="2 3">
    <name type="scientific">Aquilegia coerulea</name>
    <name type="common">Rocky mountain columbine</name>
    <dbReference type="NCBI Taxonomy" id="218851"/>
    <lineage>
        <taxon>Eukaryota</taxon>
        <taxon>Viridiplantae</taxon>
        <taxon>Streptophyta</taxon>
        <taxon>Embryophyta</taxon>
        <taxon>Tracheophyta</taxon>
        <taxon>Spermatophyta</taxon>
        <taxon>Magnoliopsida</taxon>
        <taxon>Ranunculales</taxon>
        <taxon>Ranunculaceae</taxon>
        <taxon>Thalictroideae</taxon>
        <taxon>Aquilegia</taxon>
    </lineage>
</organism>
<accession>A0A2G5DMI5</accession>
<dbReference type="Proteomes" id="UP000230069">
    <property type="component" value="Unassembled WGS sequence"/>
</dbReference>
<dbReference type="STRING" id="218851.A0A2G5DMI5"/>
<gene>
    <name evidence="2" type="ORF">AQUCO_01700366v1</name>
</gene>
<dbReference type="AlphaFoldDB" id="A0A2G5DMI5"/>
<evidence type="ECO:0000313" key="3">
    <source>
        <dbReference type="Proteomes" id="UP000230069"/>
    </source>
</evidence>
<dbReference type="OrthoDB" id="642536at2759"/>
<dbReference type="PANTHER" id="PTHR44259:SF114">
    <property type="entry name" value="OS06G0707300 PROTEIN"/>
    <property type="match status" value="1"/>
</dbReference>
<dbReference type="InterPro" id="IPR005174">
    <property type="entry name" value="KIB1-4_b-propeller"/>
</dbReference>
<evidence type="ECO:0000259" key="1">
    <source>
        <dbReference type="Pfam" id="PF03478"/>
    </source>
</evidence>
<evidence type="ECO:0000313" key="2">
    <source>
        <dbReference type="EMBL" id="PIA44721.1"/>
    </source>
</evidence>
<dbReference type="PANTHER" id="PTHR44259">
    <property type="entry name" value="OS07G0183000 PROTEIN-RELATED"/>
    <property type="match status" value="1"/>
</dbReference>
<dbReference type="InterPro" id="IPR050942">
    <property type="entry name" value="F-box_BR-signaling"/>
</dbReference>
<sequence length="351" mass="39875">MAFEDIKDIGFFSLRDNKIYQAELPELVDRRICGSFPGGWLMTVHENSEIQLFHPFSVTKQVIHLPPLTQLPCVLQTEIEDNNELFYIGTRFDRDELFCYPSKYVRDVFIQKVAMSSSRVAAGTIIMAIQSINSSLAYYKVGGDQNVWTPVSTDMSHCFFRDLAYYKGRFYAVHNNGYVVVVHGLEEEVSSNIFVEQVIAEPTGKLTTKLYIVESRSDLLVVVRFIRTELSGTSKDIYELWRCPHRTVGFRVLKLEFGAPNNKWVEVESLGDCSLFLGYNMSFSVSSSNLSGCKANCIYFTDDKYLFKKNFGGYDMGIFHLEGGGSIDNFLYPSDHLVVLPPPIWLAPNPS</sequence>
<protein>
    <recommendedName>
        <fullName evidence="1">KIB1-4 beta-propeller domain-containing protein</fullName>
    </recommendedName>
</protein>
<keyword evidence="3" id="KW-1185">Reference proteome</keyword>
<feature type="domain" description="KIB1-4 beta-propeller" evidence="1">
    <location>
        <begin position="11"/>
        <end position="319"/>
    </location>
</feature>